<evidence type="ECO:0000256" key="3">
    <source>
        <dbReference type="ARBA" id="ARBA00022692"/>
    </source>
</evidence>
<feature type="transmembrane region" description="Helical" evidence="7">
    <location>
        <begin position="184"/>
        <end position="203"/>
    </location>
</feature>
<evidence type="ECO:0000256" key="4">
    <source>
        <dbReference type="ARBA" id="ARBA00022989"/>
    </source>
</evidence>
<evidence type="ECO:0000256" key="6">
    <source>
        <dbReference type="SAM" id="MobiDB-lite"/>
    </source>
</evidence>
<feature type="transmembrane region" description="Helical" evidence="7">
    <location>
        <begin position="152"/>
        <end position="172"/>
    </location>
</feature>
<evidence type="ECO:0000313" key="8">
    <source>
        <dbReference type="EMBL" id="KAK8057378.1"/>
    </source>
</evidence>
<feature type="region of interest" description="Disordered" evidence="6">
    <location>
        <begin position="1"/>
        <end position="21"/>
    </location>
</feature>
<sequence>MSPQMRKRAPAAQPGGAELPDLASPENATLLLQKAKTRVLLLFDELPVWAKGNDFILSGWRPETNSYWECIKSMGYVHNETANIYSHLFAAIWMVVLGLWWAMHAKEQYPATGFDDGLIFFLFFLGGTVCFLLSTIYHVLSSHSHATHVFCLKLDFLGILVVTAGCFPPGLWYTFPCASRQMKLNWIAVDLGAQLMAAMLALFSKTFQASNMRHVRGFVFSVMASSAFYPIIIKIFQVGWSRADTEYGASLYAWTILIYLCSVTIYAVGALFPLSVHRPLLMTGLAPARAADSTATASHLELIFTHDGTYFSGIVPTPNTPVLTSNSSSVAATAGLQILEPLNPDDCITDVTYVNQRPG</sequence>
<dbReference type="Proteomes" id="UP001446871">
    <property type="component" value="Unassembled WGS sequence"/>
</dbReference>
<comment type="similarity">
    <text evidence="2">Belongs to the ADIPOR family.</text>
</comment>
<evidence type="ECO:0000256" key="7">
    <source>
        <dbReference type="SAM" id="Phobius"/>
    </source>
</evidence>
<reference evidence="8 9" key="1">
    <citation type="submission" date="2023-01" db="EMBL/GenBank/DDBJ databases">
        <title>Analysis of 21 Apiospora genomes using comparative genomics revels a genus with tremendous synthesis potential of carbohydrate active enzymes and secondary metabolites.</title>
        <authorList>
            <person name="Sorensen T."/>
        </authorList>
    </citation>
    <scope>NUCLEOTIDE SEQUENCE [LARGE SCALE GENOMIC DNA]</scope>
    <source>
        <strain evidence="8 9">CBS 83171</strain>
    </source>
</reference>
<accession>A0ABR1UHI3</accession>
<gene>
    <name evidence="8" type="ORF">PG996_011315</name>
</gene>
<protein>
    <submittedName>
        <fullName evidence="8">ADIPOR-like receptor</fullName>
    </submittedName>
</protein>
<feature type="transmembrane region" description="Helical" evidence="7">
    <location>
        <begin position="82"/>
        <end position="103"/>
    </location>
</feature>
<proteinExistence type="inferred from homology"/>
<evidence type="ECO:0000256" key="1">
    <source>
        <dbReference type="ARBA" id="ARBA00004141"/>
    </source>
</evidence>
<keyword evidence="9" id="KW-1185">Reference proteome</keyword>
<keyword evidence="5 7" id="KW-0472">Membrane</keyword>
<organism evidence="8 9">
    <name type="scientific">Apiospora saccharicola</name>
    <dbReference type="NCBI Taxonomy" id="335842"/>
    <lineage>
        <taxon>Eukaryota</taxon>
        <taxon>Fungi</taxon>
        <taxon>Dikarya</taxon>
        <taxon>Ascomycota</taxon>
        <taxon>Pezizomycotina</taxon>
        <taxon>Sordariomycetes</taxon>
        <taxon>Xylariomycetidae</taxon>
        <taxon>Amphisphaeriales</taxon>
        <taxon>Apiosporaceae</taxon>
        <taxon>Apiospora</taxon>
    </lineage>
</organism>
<keyword evidence="3 7" id="KW-0812">Transmembrane</keyword>
<dbReference type="PANTHER" id="PTHR20855:SF52">
    <property type="entry name" value="ADIPONECTIN RECEPTOR PROTEIN"/>
    <property type="match status" value="1"/>
</dbReference>
<evidence type="ECO:0000313" key="9">
    <source>
        <dbReference type="Proteomes" id="UP001446871"/>
    </source>
</evidence>
<keyword evidence="4 7" id="KW-1133">Transmembrane helix</keyword>
<name>A0ABR1UHI3_9PEZI</name>
<dbReference type="Pfam" id="PF03006">
    <property type="entry name" value="HlyIII"/>
    <property type="match status" value="1"/>
</dbReference>
<feature type="transmembrane region" description="Helical" evidence="7">
    <location>
        <begin position="251"/>
        <end position="272"/>
    </location>
</feature>
<evidence type="ECO:0000256" key="5">
    <source>
        <dbReference type="ARBA" id="ARBA00023136"/>
    </source>
</evidence>
<comment type="subcellular location">
    <subcellularLocation>
        <location evidence="1">Membrane</location>
        <topology evidence="1">Multi-pass membrane protein</topology>
    </subcellularLocation>
</comment>
<evidence type="ECO:0000256" key="2">
    <source>
        <dbReference type="ARBA" id="ARBA00007018"/>
    </source>
</evidence>
<comment type="caution">
    <text evidence="8">The sequence shown here is derived from an EMBL/GenBank/DDBJ whole genome shotgun (WGS) entry which is preliminary data.</text>
</comment>
<dbReference type="PANTHER" id="PTHR20855">
    <property type="entry name" value="ADIPOR/PROGESTIN RECEPTOR-RELATED"/>
    <property type="match status" value="1"/>
</dbReference>
<feature type="transmembrane region" description="Helical" evidence="7">
    <location>
        <begin position="215"/>
        <end position="239"/>
    </location>
</feature>
<dbReference type="InterPro" id="IPR004254">
    <property type="entry name" value="AdipoR/HlyIII-related"/>
</dbReference>
<dbReference type="EMBL" id="JAQQWM010000007">
    <property type="protein sequence ID" value="KAK8057378.1"/>
    <property type="molecule type" value="Genomic_DNA"/>
</dbReference>
<feature type="transmembrane region" description="Helical" evidence="7">
    <location>
        <begin position="118"/>
        <end position="140"/>
    </location>
</feature>